<dbReference type="Pfam" id="PF13521">
    <property type="entry name" value="AAA_28"/>
    <property type="match status" value="1"/>
</dbReference>
<evidence type="ECO:0000313" key="3">
    <source>
        <dbReference type="Proteomes" id="UP000002488"/>
    </source>
</evidence>
<dbReference type="AlphaFoldDB" id="C6M0D5"/>
<dbReference type="OMA" id="VCSWFER"/>
<proteinExistence type="predicted"/>
<accession>C6M0D5</accession>
<organism evidence="2 3">
    <name type="scientific">Giardia intestinalis (strain ATCC 50581 / GS clone H7)</name>
    <name type="common">Giardia lamblia</name>
    <dbReference type="NCBI Taxonomy" id="598745"/>
    <lineage>
        <taxon>Eukaryota</taxon>
        <taxon>Metamonada</taxon>
        <taxon>Diplomonadida</taxon>
        <taxon>Hexamitidae</taxon>
        <taxon>Giardiinae</taxon>
        <taxon>Giardia</taxon>
    </lineage>
</organism>
<dbReference type="InterPro" id="IPR027417">
    <property type="entry name" value="P-loop_NTPase"/>
</dbReference>
<reference evidence="2 3" key="1">
    <citation type="journal article" date="2009" name="PLoS Pathog.">
        <title>Draft genome sequencing of giardia intestinalis assemblage B isolate GS: is human giardiasis caused by two different species?</title>
        <authorList>
            <person name="Franzen O."/>
            <person name="Jerlstrom-Hultqvist J."/>
            <person name="Castro E."/>
            <person name="Sherwood E."/>
            <person name="Ankarklev J."/>
            <person name="Reiner D.S."/>
            <person name="Palm D."/>
            <person name="Andersson J.O."/>
            <person name="Andersson B."/>
            <person name="Svard S.G."/>
        </authorList>
    </citation>
    <scope>NUCLEOTIDE SEQUENCE [LARGE SCALE GENOMIC DNA]</scope>
    <source>
        <strain evidence="3">ATCC 50581 / GS clone H7</strain>
    </source>
</reference>
<comment type="caution">
    <text evidence="2">The sequence shown here is derived from an EMBL/GenBank/DDBJ whole genome shotgun (WGS) entry which is preliminary data.</text>
</comment>
<gene>
    <name evidence="2" type="ORF">GL50581_4523</name>
</gene>
<feature type="domain" description="NadR/Ttd14 AAA" evidence="1">
    <location>
        <begin position="20"/>
        <end position="185"/>
    </location>
</feature>
<sequence>MVSSLEIFRGSQFSKIMKVICIDGCHGVGKTAIIADIAKRGYHVLDELFFEMPKFLVPSQSLTVEFIWISNWFKRILDMQKAGMADDAIVFADRSPFSAVFYSKASPEDRLALEKVIRGMIAELSRYNITIHTVGLLVEREELWKRVQRRLEAEPFRREFNEDKRWWLDQTADWYESFGWDTVIDNSSQRSSMVGLSTLISPFIRDVCGINWD</sequence>
<dbReference type="VEuPathDB" id="GiardiaDB:GL50581_4523"/>
<dbReference type="SUPFAM" id="SSF52540">
    <property type="entry name" value="P-loop containing nucleoside triphosphate hydrolases"/>
    <property type="match status" value="1"/>
</dbReference>
<name>C6M0D5_GIAIB</name>
<dbReference type="InterPro" id="IPR038727">
    <property type="entry name" value="NadR/Ttd14_AAA_dom"/>
</dbReference>
<dbReference type="OrthoDB" id="15417at2759"/>
<protein>
    <recommendedName>
        <fullName evidence="1">NadR/Ttd14 AAA domain-containing protein</fullName>
    </recommendedName>
</protein>
<evidence type="ECO:0000259" key="1">
    <source>
        <dbReference type="Pfam" id="PF13521"/>
    </source>
</evidence>
<dbReference type="Gene3D" id="3.40.50.300">
    <property type="entry name" value="P-loop containing nucleotide triphosphate hydrolases"/>
    <property type="match status" value="1"/>
</dbReference>
<dbReference type="EMBL" id="ACGJ01002930">
    <property type="protein sequence ID" value="EES98260.1"/>
    <property type="molecule type" value="Genomic_DNA"/>
</dbReference>
<dbReference type="Proteomes" id="UP000002488">
    <property type="component" value="Unassembled WGS sequence"/>
</dbReference>
<evidence type="ECO:0000313" key="2">
    <source>
        <dbReference type="EMBL" id="EES98260.1"/>
    </source>
</evidence>